<name>A0ABP7ZS05_9MICO</name>
<evidence type="ECO:0000313" key="8">
    <source>
        <dbReference type="EMBL" id="GAA4168869.1"/>
    </source>
</evidence>
<sequence>MPWRQNPWFETVLEAQRRAKKRLPPSVYAALVAGSERGRTPEDNQAAFAELQFAPHVAGHQTERELNTTVLGIPISLPVLISPTGVQAVHPDGEVAVARAAANRGTIMGLSSFASKPVEEVAAANPNTFFQMYWTGTREQMVQRMDRARAAGAKALIATLDWSFSIGRDWGSPAIPEKMTLKAMWDFAPEAIIRPKWLWAYGKTGHVPDLTTPNLQSPGGEAPTFFGAYYEWQQTPPPTWEDVAWLREEWGGPFILKGITRVDDAKRAVDAGVSAISVSNHGGNNLDTTPATIRCLPAVAGAVGDQIEVLLDGGVRRGGDVAKALALGARAVMIGRAYLWGLAANGQTGVENVLDLLRMGLDSAVLGLGHKSIHELSREDFYIPQGFERHLGVTDAGAGASPSGAAASAAPARRPAPRRSPRKPAAPASAEAPVTPPTPDSPAPDTAPGQ</sequence>
<gene>
    <name evidence="8" type="primary">mftD</name>
    <name evidence="8" type="ORF">GCM10022287_04720</name>
</gene>
<evidence type="ECO:0000259" key="7">
    <source>
        <dbReference type="PROSITE" id="PS51349"/>
    </source>
</evidence>
<dbReference type="InterPro" id="IPR037396">
    <property type="entry name" value="FMN_HAD"/>
</dbReference>
<dbReference type="Proteomes" id="UP001501079">
    <property type="component" value="Unassembled WGS sequence"/>
</dbReference>
<dbReference type="Gene3D" id="3.20.20.70">
    <property type="entry name" value="Aldolase class I"/>
    <property type="match status" value="1"/>
</dbReference>
<dbReference type="InterPro" id="IPR012133">
    <property type="entry name" value="Alpha-hydoxy_acid_DH_FMN"/>
</dbReference>
<dbReference type="CDD" id="cd02809">
    <property type="entry name" value="alpha_hydroxyacid_oxid_FMN"/>
    <property type="match status" value="1"/>
</dbReference>
<evidence type="ECO:0000256" key="4">
    <source>
        <dbReference type="ARBA" id="ARBA00023002"/>
    </source>
</evidence>
<dbReference type="PIRSF" id="PIRSF000138">
    <property type="entry name" value="Al-hdrx_acd_dh"/>
    <property type="match status" value="1"/>
</dbReference>
<keyword evidence="4" id="KW-0560">Oxidoreductase</keyword>
<feature type="region of interest" description="Disordered" evidence="6">
    <location>
        <begin position="393"/>
        <end position="450"/>
    </location>
</feature>
<dbReference type="NCBIfam" id="TIGR03966">
    <property type="entry name" value="actino_HemFlav"/>
    <property type="match status" value="1"/>
</dbReference>
<organism evidence="8 9">
    <name type="scientific">Gryllotalpicola koreensis</name>
    <dbReference type="NCBI Taxonomy" id="993086"/>
    <lineage>
        <taxon>Bacteria</taxon>
        <taxon>Bacillati</taxon>
        <taxon>Actinomycetota</taxon>
        <taxon>Actinomycetes</taxon>
        <taxon>Micrococcales</taxon>
        <taxon>Microbacteriaceae</taxon>
        <taxon>Gryllotalpicola</taxon>
    </lineage>
</organism>
<evidence type="ECO:0000256" key="6">
    <source>
        <dbReference type="SAM" id="MobiDB-lite"/>
    </source>
</evidence>
<dbReference type="Pfam" id="PF01070">
    <property type="entry name" value="FMN_dh"/>
    <property type="match status" value="1"/>
</dbReference>
<evidence type="ECO:0000256" key="5">
    <source>
        <dbReference type="ARBA" id="ARBA00024042"/>
    </source>
</evidence>
<keyword evidence="3" id="KW-0288">FMN</keyword>
<dbReference type="EMBL" id="BAABBW010000001">
    <property type="protein sequence ID" value="GAA4168869.1"/>
    <property type="molecule type" value="Genomic_DNA"/>
</dbReference>
<dbReference type="InterPro" id="IPR013785">
    <property type="entry name" value="Aldolase_TIM"/>
</dbReference>
<dbReference type="SUPFAM" id="SSF51395">
    <property type="entry name" value="FMN-linked oxidoreductases"/>
    <property type="match status" value="1"/>
</dbReference>
<reference evidence="9" key="1">
    <citation type="journal article" date="2019" name="Int. J. Syst. Evol. Microbiol.">
        <title>The Global Catalogue of Microorganisms (GCM) 10K type strain sequencing project: providing services to taxonomists for standard genome sequencing and annotation.</title>
        <authorList>
            <consortium name="The Broad Institute Genomics Platform"/>
            <consortium name="The Broad Institute Genome Sequencing Center for Infectious Disease"/>
            <person name="Wu L."/>
            <person name="Ma J."/>
        </authorList>
    </citation>
    <scope>NUCLEOTIDE SEQUENCE [LARGE SCALE GENOMIC DNA]</scope>
    <source>
        <strain evidence="9">JCM 17591</strain>
    </source>
</reference>
<evidence type="ECO:0000256" key="2">
    <source>
        <dbReference type="ARBA" id="ARBA00022630"/>
    </source>
</evidence>
<dbReference type="InterPro" id="IPR023989">
    <property type="entry name" value="MftD"/>
</dbReference>
<evidence type="ECO:0000256" key="1">
    <source>
        <dbReference type="ARBA" id="ARBA00001917"/>
    </source>
</evidence>
<feature type="compositionally biased region" description="Low complexity" evidence="6">
    <location>
        <begin position="423"/>
        <end position="433"/>
    </location>
</feature>
<comment type="caution">
    <text evidence="8">The sequence shown here is derived from an EMBL/GenBank/DDBJ whole genome shotgun (WGS) entry which is preliminary data.</text>
</comment>
<dbReference type="RefSeq" id="WP_344751667.1">
    <property type="nucleotide sequence ID" value="NZ_BAABBW010000001.1"/>
</dbReference>
<evidence type="ECO:0000313" key="9">
    <source>
        <dbReference type="Proteomes" id="UP001501079"/>
    </source>
</evidence>
<feature type="domain" description="FMN hydroxy acid dehydrogenase" evidence="7">
    <location>
        <begin position="4"/>
        <end position="386"/>
    </location>
</feature>
<dbReference type="PANTHER" id="PTHR10578:SF107">
    <property type="entry name" value="2-HYDROXYACID OXIDASE 1"/>
    <property type="match status" value="1"/>
</dbReference>
<dbReference type="InterPro" id="IPR000262">
    <property type="entry name" value="FMN-dep_DH"/>
</dbReference>
<feature type="compositionally biased region" description="Low complexity" evidence="6">
    <location>
        <begin position="396"/>
        <end position="413"/>
    </location>
</feature>
<dbReference type="PROSITE" id="PS51349">
    <property type="entry name" value="FMN_HYDROXY_ACID_DH_2"/>
    <property type="match status" value="1"/>
</dbReference>
<comment type="cofactor">
    <cofactor evidence="1">
        <name>FMN</name>
        <dbReference type="ChEBI" id="CHEBI:58210"/>
    </cofactor>
</comment>
<protein>
    <submittedName>
        <fullName evidence="8">Mycofactocin biosynthesis FMN-dependent deaminase MftD</fullName>
    </submittedName>
</protein>
<dbReference type="PANTHER" id="PTHR10578">
    <property type="entry name" value="S -2-HYDROXY-ACID OXIDASE-RELATED"/>
    <property type="match status" value="1"/>
</dbReference>
<comment type="similarity">
    <text evidence="5">Belongs to the FMN-dependent alpha-hydroxy acid dehydrogenase family.</text>
</comment>
<keyword evidence="9" id="KW-1185">Reference proteome</keyword>
<proteinExistence type="inferred from homology"/>
<keyword evidence="2" id="KW-0285">Flavoprotein</keyword>
<accession>A0ABP7ZS05</accession>
<evidence type="ECO:0000256" key="3">
    <source>
        <dbReference type="ARBA" id="ARBA00022643"/>
    </source>
</evidence>